<evidence type="ECO:0000259" key="1">
    <source>
        <dbReference type="Pfam" id="PF07411"/>
    </source>
</evidence>
<keyword evidence="3" id="KW-1185">Reference proteome</keyword>
<reference evidence="3" key="1">
    <citation type="journal article" date="2019" name="Int. J. Syst. Evol. Microbiol.">
        <title>The Global Catalogue of Microorganisms (GCM) 10K type strain sequencing project: providing services to taxonomists for standard genome sequencing and annotation.</title>
        <authorList>
            <consortium name="The Broad Institute Genomics Platform"/>
            <consortium name="The Broad Institute Genome Sequencing Center for Infectious Disease"/>
            <person name="Wu L."/>
            <person name="Ma J."/>
        </authorList>
    </citation>
    <scope>NUCLEOTIDE SEQUENCE [LARGE SCALE GENOMIC DNA]</scope>
    <source>
        <strain evidence="3">ICMP 19515</strain>
    </source>
</reference>
<protein>
    <submittedName>
        <fullName evidence="2">YegP family protein</fullName>
    </submittedName>
</protein>
<dbReference type="EMBL" id="JBHRVD010000001">
    <property type="protein sequence ID" value="MFC3326221.1"/>
    <property type="molecule type" value="Genomic_DNA"/>
</dbReference>
<evidence type="ECO:0000313" key="3">
    <source>
        <dbReference type="Proteomes" id="UP001595648"/>
    </source>
</evidence>
<name>A0ABV7MW59_9HYPH</name>
<evidence type="ECO:0000313" key="2">
    <source>
        <dbReference type="EMBL" id="MFC3326221.1"/>
    </source>
</evidence>
<gene>
    <name evidence="2" type="ORF">ACFOJ9_31390</name>
</gene>
<dbReference type="SUPFAM" id="SSF160113">
    <property type="entry name" value="YegP-like"/>
    <property type="match status" value="1"/>
</dbReference>
<dbReference type="Proteomes" id="UP001595648">
    <property type="component" value="Unassembled WGS sequence"/>
</dbReference>
<organism evidence="2 3">
    <name type="scientific">Mesorhizobium cantuariense</name>
    <dbReference type="NCBI Taxonomy" id="1300275"/>
    <lineage>
        <taxon>Bacteria</taxon>
        <taxon>Pseudomonadati</taxon>
        <taxon>Pseudomonadota</taxon>
        <taxon>Alphaproteobacteria</taxon>
        <taxon>Hyphomicrobiales</taxon>
        <taxon>Phyllobacteriaceae</taxon>
        <taxon>Mesorhizobium</taxon>
    </lineage>
</organism>
<dbReference type="InterPro" id="IPR036913">
    <property type="entry name" value="YegP-like_sf"/>
</dbReference>
<dbReference type="RefSeq" id="WP_378984896.1">
    <property type="nucleotide sequence ID" value="NZ_JBHRVD010000001.1"/>
</dbReference>
<dbReference type="Gene3D" id="3.30.160.160">
    <property type="entry name" value="YegP-like"/>
    <property type="match status" value="1"/>
</dbReference>
<dbReference type="Pfam" id="PF07411">
    <property type="entry name" value="DUF1508"/>
    <property type="match status" value="1"/>
</dbReference>
<sequence>MSGLFGLGGLLSDLPANGLGRLPQQPTLGLSLLGGMVAKPTRVYPCFELYIDDRGSWRWRFLASNYKIIADSGEGYNNFDDAKHGIALLQGAANAPSYIGKD</sequence>
<proteinExistence type="predicted"/>
<dbReference type="InterPro" id="IPR010879">
    <property type="entry name" value="DUF1508"/>
</dbReference>
<comment type="caution">
    <text evidence="2">The sequence shown here is derived from an EMBL/GenBank/DDBJ whole genome shotgun (WGS) entry which is preliminary data.</text>
</comment>
<feature type="domain" description="DUF1508" evidence="1">
    <location>
        <begin position="53"/>
        <end position="93"/>
    </location>
</feature>
<accession>A0ABV7MW59</accession>